<dbReference type="PANTHER" id="PTHR30151:SF20">
    <property type="entry name" value="ABC TRANSPORTER PERMEASE PROTEIN HI_0355-RELATED"/>
    <property type="match status" value="1"/>
</dbReference>
<dbReference type="InterPro" id="IPR000515">
    <property type="entry name" value="MetI-like"/>
</dbReference>
<protein>
    <submittedName>
        <fullName evidence="9">ABC transporter permease subunit</fullName>
    </submittedName>
</protein>
<evidence type="ECO:0000256" key="3">
    <source>
        <dbReference type="ARBA" id="ARBA00022475"/>
    </source>
</evidence>
<sequence>MTSSTVDTMPVARAAWRTHPLVKGSAPVVTIVAVLIVVWYIGAVLMNLSLVRGGFEREEAPYTTMELLEGTMSAERPLLPAPHQVVGAFIDGVFGYAPTAPRSLVYHSMVTLSATLLGFALGALLGIVLALAIVHSRVLERSLMPWIICSQMVPILALAPIFIVVLGAVGLQGLLPKSIISAYLSFFPITIGMVKGFTSPDPMQMDLMRTWSATSRQVLSKLRWPSAVPYLFASLKVAITISLIGAIVAELPTGAEAGIGARLLAGSYYGQTIQIWSALVAAAVLASGLIAIVSYAERKVAQRMGARA</sequence>
<feature type="transmembrane region" description="Helical" evidence="7">
    <location>
        <begin position="227"/>
        <end position="249"/>
    </location>
</feature>
<dbReference type="Gene3D" id="1.10.3720.10">
    <property type="entry name" value="MetI-like"/>
    <property type="match status" value="1"/>
</dbReference>
<gene>
    <name evidence="9" type="ORF">HB776_15940</name>
</gene>
<feature type="transmembrane region" description="Helical" evidence="7">
    <location>
        <begin position="112"/>
        <end position="134"/>
    </location>
</feature>
<keyword evidence="3" id="KW-1003">Cell membrane</keyword>
<dbReference type="AlphaFoldDB" id="A0A7G6U0M7"/>
<comment type="similarity">
    <text evidence="7">Belongs to the binding-protein-dependent transport system permease family.</text>
</comment>
<keyword evidence="4 7" id="KW-0812">Transmembrane</keyword>
<evidence type="ECO:0000256" key="4">
    <source>
        <dbReference type="ARBA" id="ARBA00022692"/>
    </source>
</evidence>
<feature type="transmembrane region" description="Helical" evidence="7">
    <location>
        <begin position="21"/>
        <end position="42"/>
    </location>
</feature>
<evidence type="ECO:0000256" key="7">
    <source>
        <dbReference type="RuleBase" id="RU363032"/>
    </source>
</evidence>
<name>A0A7G6U0M7_9BRAD</name>
<keyword evidence="6 7" id="KW-0472">Membrane</keyword>
<feature type="transmembrane region" description="Helical" evidence="7">
    <location>
        <begin position="180"/>
        <end position="198"/>
    </location>
</feature>
<dbReference type="Pfam" id="PF00528">
    <property type="entry name" value="BPD_transp_1"/>
    <property type="match status" value="1"/>
</dbReference>
<dbReference type="SUPFAM" id="SSF161098">
    <property type="entry name" value="MetI-like"/>
    <property type="match status" value="1"/>
</dbReference>
<evidence type="ECO:0000256" key="5">
    <source>
        <dbReference type="ARBA" id="ARBA00022989"/>
    </source>
</evidence>
<keyword evidence="5 7" id="KW-1133">Transmembrane helix</keyword>
<dbReference type="KEGG" id="trb:HB776_15940"/>
<dbReference type="PANTHER" id="PTHR30151">
    <property type="entry name" value="ALKANE SULFONATE ABC TRANSPORTER-RELATED, MEMBRANE SUBUNIT"/>
    <property type="match status" value="1"/>
</dbReference>
<evidence type="ECO:0000259" key="8">
    <source>
        <dbReference type="PROSITE" id="PS50928"/>
    </source>
</evidence>
<reference evidence="10" key="1">
    <citation type="journal article" date="2020" name="Mol. Plant Microbe">
        <title>Rhizobial microsymbionts of the narrowly endemic Oxytropis species growing in Kamchatka are characterized by significant genetic diversity and possess a set of genes that are associated with T3SS and T6SS secretion systems and can affect the development of symbiosis.</title>
        <authorList>
            <person name="Safronova V."/>
            <person name="Guro P."/>
            <person name="Sazanova A."/>
            <person name="Kuznetsova I."/>
            <person name="Belimov A."/>
            <person name="Yakubov V."/>
            <person name="Chirak E."/>
            <person name="Afonin A."/>
            <person name="Gogolev Y."/>
            <person name="Andronov E."/>
            <person name="Tikhonovich I."/>
        </authorList>
    </citation>
    <scope>NUCLEOTIDE SEQUENCE [LARGE SCALE GENOMIC DNA]</scope>
    <source>
        <strain evidence="10">581</strain>
    </source>
</reference>
<comment type="subcellular location">
    <subcellularLocation>
        <location evidence="1 7">Cell membrane</location>
        <topology evidence="1 7">Multi-pass membrane protein</topology>
    </subcellularLocation>
</comment>
<dbReference type="GO" id="GO:0055085">
    <property type="term" value="P:transmembrane transport"/>
    <property type="evidence" value="ECO:0007669"/>
    <property type="project" value="InterPro"/>
</dbReference>
<proteinExistence type="inferred from homology"/>
<evidence type="ECO:0000256" key="2">
    <source>
        <dbReference type="ARBA" id="ARBA00022448"/>
    </source>
</evidence>
<dbReference type="GO" id="GO:0005886">
    <property type="term" value="C:plasma membrane"/>
    <property type="evidence" value="ECO:0007669"/>
    <property type="project" value="UniProtKB-SubCell"/>
</dbReference>
<dbReference type="PROSITE" id="PS50928">
    <property type="entry name" value="ABC_TM1"/>
    <property type="match status" value="1"/>
</dbReference>
<accession>A0A7G6U0M7</accession>
<keyword evidence="2 7" id="KW-0813">Transport</keyword>
<dbReference type="InterPro" id="IPR035906">
    <property type="entry name" value="MetI-like_sf"/>
</dbReference>
<evidence type="ECO:0000256" key="1">
    <source>
        <dbReference type="ARBA" id="ARBA00004651"/>
    </source>
</evidence>
<feature type="transmembrane region" description="Helical" evidence="7">
    <location>
        <begin position="155"/>
        <end position="174"/>
    </location>
</feature>
<organism evidence="9 10">
    <name type="scientific">Tardiphaga robiniae</name>
    <dbReference type="NCBI Taxonomy" id="943830"/>
    <lineage>
        <taxon>Bacteria</taxon>
        <taxon>Pseudomonadati</taxon>
        <taxon>Pseudomonadota</taxon>
        <taxon>Alphaproteobacteria</taxon>
        <taxon>Hyphomicrobiales</taxon>
        <taxon>Nitrobacteraceae</taxon>
        <taxon>Tardiphaga</taxon>
    </lineage>
</organism>
<dbReference type="EMBL" id="CP050292">
    <property type="protein sequence ID" value="QND72559.1"/>
    <property type="molecule type" value="Genomic_DNA"/>
</dbReference>
<evidence type="ECO:0000313" key="10">
    <source>
        <dbReference type="Proteomes" id="UP000515291"/>
    </source>
</evidence>
<feature type="transmembrane region" description="Helical" evidence="7">
    <location>
        <begin position="273"/>
        <end position="296"/>
    </location>
</feature>
<evidence type="ECO:0000313" key="9">
    <source>
        <dbReference type="EMBL" id="QND72559.1"/>
    </source>
</evidence>
<evidence type="ECO:0000256" key="6">
    <source>
        <dbReference type="ARBA" id="ARBA00023136"/>
    </source>
</evidence>
<feature type="domain" description="ABC transmembrane type-1" evidence="8">
    <location>
        <begin position="104"/>
        <end position="297"/>
    </location>
</feature>
<dbReference type="Proteomes" id="UP000515291">
    <property type="component" value="Chromosome"/>
</dbReference>